<dbReference type="AlphaFoldDB" id="W2LBC1"/>
<reference evidence="2" key="1">
    <citation type="submission" date="2013-11" db="EMBL/GenBank/DDBJ databases">
        <title>The Genome Sequence of Phytophthora parasitica CHvinca01.</title>
        <authorList>
            <consortium name="The Broad Institute Genomics Platform"/>
            <person name="Russ C."/>
            <person name="Tyler B."/>
            <person name="Panabieres F."/>
            <person name="Shan W."/>
            <person name="Tripathy S."/>
            <person name="Grunwald N."/>
            <person name="Machado M."/>
            <person name="Johnson C.S."/>
            <person name="Arredondo F."/>
            <person name="Hong C."/>
            <person name="Coffey M."/>
            <person name="Young S.K."/>
            <person name="Zeng Q."/>
            <person name="Gargeya S."/>
            <person name="Fitzgerald M."/>
            <person name="Abouelleil A."/>
            <person name="Alvarado L."/>
            <person name="Chapman S.B."/>
            <person name="Gainer-Dewar J."/>
            <person name="Goldberg J."/>
            <person name="Griggs A."/>
            <person name="Gujja S."/>
            <person name="Hansen M."/>
            <person name="Howarth C."/>
            <person name="Imamovic A."/>
            <person name="Ireland A."/>
            <person name="Larimer J."/>
            <person name="McCowan C."/>
            <person name="Murphy C."/>
            <person name="Pearson M."/>
            <person name="Poon T.W."/>
            <person name="Priest M."/>
            <person name="Roberts A."/>
            <person name="Saif S."/>
            <person name="Shea T."/>
            <person name="Sykes S."/>
            <person name="Wortman J."/>
            <person name="Nusbaum C."/>
            <person name="Birren B."/>
        </authorList>
    </citation>
    <scope>NUCLEOTIDE SEQUENCE [LARGE SCALE GENOMIC DNA]</scope>
    <source>
        <strain evidence="2">CHvinca01</strain>
    </source>
</reference>
<evidence type="ECO:0000313" key="2">
    <source>
        <dbReference type="EMBL" id="ETL94701.1"/>
    </source>
</evidence>
<dbReference type="EMBL" id="KI679354">
    <property type="protein sequence ID" value="ETL94701.1"/>
    <property type="molecule type" value="Genomic_DNA"/>
</dbReference>
<accession>W2LBC1</accession>
<evidence type="ECO:0000256" key="1">
    <source>
        <dbReference type="SAM" id="MobiDB-lite"/>
    </source>
</evidence>
<proteinExistence type="predicted"/>
<organism evidence="2">
    <name type="scientific">Phytophthora nicotianae</name>
    <name type="common">Potato buckeye rot agent</name>
    <name type="synonym">Phytophthora parasitica</name>
    <dbReference type="NCBI Taxonomy" id="4792"/>
    <lineage>
        <taxon>Eukaryota</taxon>
        <taxon>Sar</taxon>
        <taxon>Stramenopiles</taxon>
        <taxon>Oomycota</taxon>
        <taxon>Peronosporomycetes</taxon>
        <taxon>Peronosporales</taxon>
        <taxon>Peronosporaceae</taxon>
        <taxon>Phytophthora</taxon>
    </lineage>
</organism>
<name>W2LBC1_PHYNI</name>
<gene>
    <name evidence="2" type="ORF">L917_07439</name>
</gene>
<feature type="compositionally biased region" description="Basic residues" evidence="1">
    <location>
        <begin position="135"/>
        <end position="146"/>
    </location>
</feature>
<feature type="region of interest" description="Disordered" evidence="1">
    <location>
        <begin position="126"/>
        <end position="146"/>
    </location>
</feature>
<sequence>MWSCRLCACKRPRRLSGESKKTESPVGSSSHSRTIARRRLTSMRRLMPRLKTTFHSDSAWRTNRMRLRLVTTAAGCGSKSSAVESALASVVSVAACSQCLSLENRRCSSATQKSCSFHAAWSAASSNAGHTPRESRRRRTPRFMRR</sequence>
<dbReference type="VEuPathDB" id="FungiDB:PPTG_22772"/>
<dbReference type="Proteomes" id="UP000054423">
    <property type="component" value="Unassembled WGS sequence"/>
</dbReference>
<protein>
    <submittedName>
        <fullName evidence="2">Uncharacterized protein</fullName>
    </submittedName>
</protein>